<dbReference type="AlphaFoldDB" id="A0A0M8M9G0"/>
<feature type="domain" description="Uncharacterized protein YyaB-like PH" evidence="2">
    <location>
        <begin position="56"/>
        <end position="130"/>
    </location>
</feature>
<accession>A0A0M8M9G0</accession>
<dbReference type="RefSeq" id="WP_054407801.1">
    <property type="nucleotide sequence ID" value="NZ_FOYA01000001.1"/>
</dbReference>
<dbReference type="GO" id="GO:0030153">
    <property type="term" value="P:bacteriocin immunity"/>
    <property type="evidence" value="ECO:0007669"/>
    <property type="project" value="InterPro"/>
</dbReference>
<comment type="caution">
    <text evidence="3">The sequence shown here is derived from an EMBL/GenBank/DDBJ whole genome shotgun (WGS) entry which is preliminary data.</text>
</comment>
<feature type="transmembrane region" description="Helical" evidence="1">
    <location>
        <begin position="12"/>
        <end position="30"/>
    </location>
</feature>
<dbReference type="OrthoDB" id="1261156at2"/>
<dbReference type="PATRIC" id="fig|1202724.3.peg.2044"/>
<dbReference type="InterPro" id="IPR009589">
    <property type="entry name" value="PH_YyaB-like"/>
</dbReference>
<name>A0A0M8M9G0_9FLAO</name>
<proteinExistence type="predicted"/>
<sequence length="141" mass="16173">MDKTVYKSRVGWETALILAVLLVPQIVLAFFEPVSIYGMLVLIVVTLWVVFTLFKTMYTVDDESLNVKSGVFYNKTIRIKSIRKIAETRSPLSAPAASLDRLEVYFNRFDSVMISPKEKKAFVNHLQKINPDIEFVPRKKS</sequence>
<gene>
    <name evidence="3" type="ORF">AM493_09855</name>
</gene>
<dbReference type="STRING" id="1202724.AM493_09855"/>
<evidence type="ECO:0000256" key="1">
    <source>
        <dbReference type="SAM" id="Phobius"/>
    </source>
</evidence>
<dbReference type="Proteomes" id="UP000037755">
    <property type="component" value="Unassembled WGS sequence"/>
</dbReference>
<dbReference type="Pfam" id="PF06713">
    <property type="entry name" value="bPH_4"/>
    <property type="match status" value="1"/>
</dbReference>
<keyword evidence="4" id="KW-1185">Reference proteome</keyword>
<feature type="transmembrane region" description="Helical" evidence="1">
    <location>
        <begin position="36"/>
        <end position="54"/>
    </location>
</feature>
<evidence type="ECO:0000313" key="4">
    <source>
        <dbReference type="Proteomes" id="UP000037755"/>
    </source>
</evidence>
<keyword evidence="1" id="KW-0472">Membrane</keyword>
<reference evidence="3 4" key="1">
    <citation type="submission" date="2015-08" db="EMBL/GenBank/DDBJ databases">
        <title>Whole genome sequence of Flavobacterium akiainvivens IK-1T, from decaying Wikstroemia oahuensis, an endemic Hawaiian shrub.</title>
        <authorList>
            <person name="Wan X."/>
            <person name="Hou S."/>
            <person name="Saito J."/>
            <person name="Donachie S."/>
        </authorList>
    </citation>
    <scope>NUCLEOTIDE SEQUENCE [LARGE SCALE GENOMIC DNA]</scope>
    <source>
        <strain evidence="3 4">IK-1</strain>
    </source>
</reference>
<evidence type="ECO:0000259" key="2">
    <source>
        <dbReference type="Pfam" id="PF06713"/>
    </source>
</evidence>
<organism evidence="3 4">
    <name type="scientific">Flavobacterium akiainvivens</name>
    <dbReference type="NCBI Taxonomy" id="1202724"/>
    <lineage>
        <taxon>Bacteria</taxon>
        <taxon>Pseudomonadati</taxon>
        <taxon>Bacteroidota</taxon>
        <taxon>Flavobacteriia</taxon>
        <taxon>Flavobacteriales</taxon>
        <taxon>Flavobacteriaceae</taxon>
        <taxon>Flavobacterium</taxon>
    </lineage>
</organism>
<protein>
    <recommendedName>
        <fullName evidence="2">Uncharacterized protein YyaB-like PH domain-containing protein</fullName>
    </recommendedName>
</protein>
<dbReference type="EMBL" id="LIYD01000005">
    <property type="protein sequence ID" value="KOS06303.1"/>
    <property type="molecule type" value="Genomic_DNA"/>
</dbReference>
<keyword evidence="1" id="KW-0812">Transmembrane</keyword>
<evidence type="ECO:0000313" key="3">
    <source>
        <dbReference type="EMBL" id="KOS06303.1"/>
    </source>
</evidence>
<keyword evidence="1" id="KW-1133">Transmembrane helix</keyword>